<feature type="compositionally biased region" description="Basic and acidic residues" evidence="1">
    <location>
        <begin position="140"/>
        <end position="156"/>
    </location>
</feature>
<dbReference type="Pfam" id="PF15391">
    <property type="entry name" value="DUF4614"/>
    <property type="match status" value="1"/>
</dbReference>
<keyword evidence="5" id="KW-1185">Reference proteome</keyword>
<feature type="compositionally biased region" description="Basic residues" evidence="1">
    <location>
        <begin position="386"/>
        <end position="400"/>
    </location>
</feature>
<protein>
    <recommendedName>
        <fullName evidence="2">DUF4614 domain-containing protein</fullName>
    </recommendedName>
</protein>
<proteinExistence type="predicted"/>
<accession>A0A815LPX6</accession>
<feature type="compositionally biased region" description="Basic and acidic residues" evidence="1">
    <location>
        <begin position="258"/>
        <end position="269"/>
    </location>
</feature>
<name>A0A815LPX6_9BILA</name>
<evidence type="ECO:0000256" key="1">
    <source>
        <dbReference type="SAM" id="MobiDB-lite"/>
    </source>
</evidence>
<dbReference type="EMBL" id="CAJNOQ010017897">
    <property type="protein sequence ID" value="CAF1411484.1"/>
    <property type="molecule type" value="Genomic_DNA"/>
</dbReference>
<feature type="compositionally biased region" description="Low complexity" evidence="1">
    <location>
        <begin position="61"/>
        <end position="72"/>
    </location>
</feature>
<dbReference type="AlphaFoldDB" id="A0A815LPX6"/>
<dbReference type="Proteomes" id="UP000663829">
    <property type="component" value="Unassembled WGS sequence"/>
</dbReference>
<organism evidence="3 5">
    <name type="scientific">Didymodactylos carnosus</name>
    <dbReference type="NCBI Taxonomy" id="1234261"/>
    <lineage>
        <taxon>Eukaryota</taxon>
        <taxon>Metazoa</taxon>
        <taxon>Spiralia</taxon>
        <taxon>Gnathifera</taxon>
        <taxon>Rotifera</taxon>
        <taxon>Eurotatoria</taxon>
        <taxon>Bdelloidea</taxon>
        <taxon>Philodinida</taxon>
        <taxon>Philodinidae</taxon>
        <taxon>Didymodactylos</taxon>
    </lineage>
</organism>
<evidence type="ECO:0000313" key="5">
    <source>
        <dbReference type="Proteomes" id="UP000663829"/>
    </source>
</evidence>
<feature type="compositionally biased region" description="Low complexity" evidence="1">
    <location>
        <begin position="104"/>
        <end position="114"/>
    </location>
</feature>
<dbReference type="OrthoDB" id="2151530at2759"/>
<evidence type="ECO:0000313" key="4">
    <source>
        <dbReference type="EMBL" id="CAF4299722.1"/>
    </source>
</evidence>
<feature type="region of interest" description="Disordered" evidence="1">
    <location>
        <begin position="140"/>
        <end position="167"/>
    </location>
</feature>
<reference evidence="3" key="1">
    <citation type="submission" date="2021-02" db="EMBL/GenBank/DDBJ databases">
        <authorList>
            <person name="Nowell W R."/>
        </authorList>
    </citation>
    <scope>NUCLEOTIDE SEQUENCE</scope>
</reference>
<feature type="region of interest" description="Disordered" evidence="1">
    <location>
        <begin position="348"/>
        <end position="411"/>
    </location>
</feature>
<dbReference type="EMBL" id="CAJOBC010083316">
    <property type="protein sequence ID" value="CAF4299722.1"/>
    <property type="molecule type" value="Genomic_DNA"/>
</dbReference>
<gene>
    <name evidence="3" type="ORF">GPM918_LOCUS33507</name>
    <name evidence="4" type="ORF">SRO942_LOCUS34187</name>
</gene>
<feature type="domain" description="DUF4614" evidence="2">
    <location>
        <begin position="438"/>
        <end position="570"/>
    </location>
</feature>
<comment type="caution">
    <text evidence="3">The sequence shown here is derived from an EMBL/GenBank/DDBJ whole genome shotgun (WGS) entry which is preliminary data.</text>
</comment>
<feature type="region of interest" description="Disordered" evidence="1">
    <location>
        <begin position="192"/>
        <end position="301"/>
    </location>
</feature>
<sequence length="583" mass="65764">MQKRAQRLEVDEQKLAQKQNALAQKFEQMDNADYELSEVSFESSKPTPRTRTKQQNEKKSTSTTSSSQTLTTPRPEERTKFIKKQIPTAEKITVSQSPRGGGTTVAPATTALLTKSSGNKSSLLGQSSLLARAQLRQELHDKGLELKPGTFDKQDNDDTTSSDEVTAQSEKFLFGAVKKSFLKKRSTDDIDVPQLVLSDSDANTDRQNQKKNKKSTKSSAGVDTDDDSYSEFIGETESPVSDGIKTPTLTPRKGILKSPKDFVPKESEHSVQFSDKLFSVKTDEEHTPTPPKNPRSTHTPRRVLVIEPKPDIVQHHQSLSSNESDTESISTALVGPNILLNLNEDITDNSENIPKKNYRKKRSSSSESPVDNMFANLVIDNELSPRQKKKSLSFSPKKKQQQPIYNDTSDDEYTKIDENIVDEDEIPEELTVINYSDDFSNQSESTIKVPVEKRRESVVRKPTMDDQQVQVDLFSLPYSSQIQQTPTFVFLNQPSNLVKSVIQQDVLQSMLTTNPVLLAIDDLVRQQTSLLKTFIHLQRSYYESTVRNIKPDHIYVTKENTMRIIAEQKSRINSFFHEDSLTT</sequence>
<evidence type="ECO:0000313" key="3">
    <source>
        <dbReference type="EMBL" id="CAF1411484.1"/>
    </source>
</evidence>
<dbReference type="Proteomes" id="UP000681722">
    <property type="component" value="Unassembled WGS sequence"/>
</dbReference>
<feature type="region of interest" description="Disordered" evidence="1">
    <location>
        <begin position="37"/>
        <end position="122"/>
    </location>
</feature>
<dbReference type="InterPro" id="IPR027884">
    <property type="entry name" value="DUF4614"/>
</dbReference>
<evidence type="ECO:0000259" key="2">
    <source>
        <dbReference type="Pfam" id="PF15391"/>
    </source>
</evidence>
<feature type="compositionally biased region" description="Polar residues" evidence="1">
    <location>
        <begin position="40"/>
        <end position="49"/>
    </location>
</feature>